<dbReference type="Pfam" id="PF17852">
    <property type="entry name" value="Dynein_AAA_lid"/>
    <property type="match status" value="1"/>
</dbReference>
<dbReference type="FunFam" id="1.20.1270.280:FF:000001">
    <property type="entry name" value="dynein heavy chain 7, axonemal"/>
    <property type="match status" value="1"/>
</dbReference>
<dbReference type="FunFam" id="1.20.920.30:FF:000002">
    <property type="entry name" value="Dynein axonemal heavy chain 3"/>
    <property type="match status" value="1"/>
</dbReference>
<dbReference type="SUPFAM" id="SSF52540">
    <property type="entry name" value="P-loop containing nucleoside triphosphate hydrolases"/>
    <property type="match status" value="4"/>
</dbReference>
<dbReference type="InterPro" id="IPR024317">
    <property type="entry name" value="Dynein_heavy_chain_D4_dom"/>
</dbReference>
<dbReference type="InterPro" id="IPR026983">
    <property type="entry name" value="DHC"/>
</dbReference>
<keyword evidence="16" id="KW-1185">Reference proteome</keyword>
<dbReference type="FunFam" id="3.40.50.300:FF:000362">
    <property type="entry name" value="Dynein, axonemal, heavy chain 6"/>
    <property type="match status" value="1"/>
</dbReference>
<keyword evidence="11" id="KW-0206">Cytoskeleton</keyword>
<dbReference type="Gene3D" id="1.20.140.100">
    <property type="entry name" value="Dynein heavy chain, N-terminal domain 2"/>
    <property type="match status" value="1"/>
</dbReference>
<feature type="coiled-coil region" evidence="13">
    <location>
        <begin position="2571"/>
        <end position="2598"/>
    </location>
</feature>
<evidence type="ECO:0000256" key="10">
    <source>
        <dbReference type="ARBA" id="ARBA00023175"/>
    </source>
</evidence>
<comment type="similarity">
    <text evidence="2">Belongs to the dynein heavy chain family.</text>
</comment>
<dbReference type="Proteomes" id="UP001607303">
    <property type="component" value="Unassembled WGS sequence"/>
</dbReference>
<evidence type="ECO:0000256" key="6">
    <source>
        <dbReference type="ARBA" id="ARBA00022840"/>
    </source>
</evidence>
<feature type="coiled-coil region" evidence="13">
    <location>
        <begin position="2788"/>
        <end position="2836"/>
    </location>
</feature>
<comment type="subcellular location">
    <subcellularLocation>
        <location evidence="1">Cytoplasm</location>
        <location evidence="1">Cytoskeleton</location>
        <location evidence="1">Cilium axoneme</location>
    </subcellularLocation>
</comment>
<dbReference type="InterPro" id="IPR041228">
    <property type="entry name" value="Dynein_C"/>
</dbReference>
<dbReference type="FunFam" id="3.20.180.20:FF:000003">
    <property type="entry name" value="Dynein heavy chain 12, axonemal"/>
    <property type="match status" value="1"/>
</dbReference>
<dbReference type="FunFam" id="3.40.50.300:FF:002141">
    <property type="entry name" value="Dynein heavy chain"/>
    <property type="match status" value="1"/>
</dbReference>
<dbReference type="Pfam" id="PF12775">
    <property type="entry name" value="AAA_7"/>
    <property type="match status" value="1"/>
</dbReference>
<keyword evidence="6" id="KW-0067">ATP-binding</keyword>
<dbReference type="InterPro" id="IPR027417">
    <property type="entry name" value="P-loop_NTPase"/>
</dbReference>
<evidence type="ECO:0000256" key="9">
    <source>
        <dbReference type="ARBA" id="ARBA00023069"/>
    </source>
</evidence>
<dbReference type="InterPro" id="IPR042219">
    <property type="entry name" value="AAA_lid_11_sf"/>
</dbReference>
<evidence type="ECO:0000256" key="4">
    <source>
        <dbReference type="ARBA" id="ARBA00022701"/>
    </source>
</evidence>
<dbReference type="Pfam" id="PF12777">
    <property type="entry name" value="MT"/>
    <property type="match status" value="1"/>
</dbReference>
<dbReference type="InterPro" id="IPR004273">
    <property type="entry name" value="Dynein_heavy_D6_P-loop"/>
</dbReference>
<dbReference type="SMART" id="SM00382">
    <property type="entry name" value="AAA"/>
    <property type="match status" value="2"/>
</dbReference>
<dbReference type="FunFam" id="3.40.50.300:FF:001328">
    <property type="entry name" value="Dynein heavy chain 6, axonemal"/>
    <property type="match status" value="1"/>
</dbReference>
<evidence type="ECO:0000313" key="15">
    <source>
        <dbReference type="EMBL" id="KAL2744386.1"/>
    </source>
</evidence>
<evidence type="ECO:0000259" key="14">
    <source>
        <dbReference type="SMART" id="SM00382"/>
    </source>
</evidence>
<feature type="domain" description="AAA+ ATPase" evidence="14">
    <location>
        <begin position="1928"/>
        <end position="2076"/>
    </location>
</feature>
<dbReference type="FunFam" id="1.10.287.2620:FF:000002">
    <property type="entry name" value="Dynein heavy chain 2, axonemal"/>
    <property type="match status" value="1"/>
</dbReference>
<accession>A0ABD2CH27</accession>
<proteinExistence type="inferred from homology"/>
<dbReference type="FunFam" id="3.40.50.300:FF:001145">
    <property type="entry name" value="Putative dynein heavy chain"/>
    <property type="match status" value="1"/>
</dbReference>
<dbReference type="Pfam" id="PF08393">
    <property type="entry name" value="DHC_N2"/>
    <property type="match status" value="1"/>
</dbReference>
<dbReference type="Gene3D" id="1.10.472.130">
    <property type="match status" value="1"/>
</dbReference>
<evidence type="ECO:0000256" key="5">
    <source>
        <dbReference type="ARBA" id="ARBA00022741"/>
    </source>
</evidence>
<dbReference type="InterPro" id="IPR042228">
    <property type="entry name" value="Dynein_linker_3"/>
</dbReference>
<dbReference type="FunFam" id="1.20.58.1120:FF:000001">
    <property type="entry name" value="dynein heavy chain 2, axonemal"/>
    <property type="match status" value="1"/>
</dbReference>
<dbReference type="Pfam" id="PF12774">
    <property type="entry name" value="AAA_6"/>
    <property type="match status" value="1"/>
</dbReference>
<dbReference type="Pfam" id="PF18198">
    <property type="entry name" value="AAA_lid_11"/>
    <property type="match status" value="1"/>
</dbReference>
<evidence type="ECO:0000256" key="12">
    <source>
        <dbReference type="ARBA" id="ARBA00023273"/>
    </source>
</evidence>
<dbReference type="InterPro" id="IPR054354">
    <property type="entry name" value="DYNC2H1-like_lid"/>
</dbReference>
<feature type="domain" description="AAA+ ATPase" evidence="14">
    <location>
        <begin position="1293"/>
        <end position="1512"/>
    </location>
</feature>
<dbReference type="InterPro" id="IPR003593">
    <property type="entry name" value="AAA+_ATPase"/>
</dbReference>
<dbReference type="InterPro" id="IPR043157">
    <property type="entry name" value="Dynein_AAA1S"/>
</dbReference>
<organism evidence="15 16">
    <name type="scientific">Vespula maculifrons</name>
    <name type="common">Eastern yellow jacket</name>
    <name type="synonym">Wasp</name>
    <dbReference type="NCBI Taxonomy" id="7453"/>
    <lineage>
        <taxon>Eukaryota</taxon>
        <taxon>Metazoa</taxon>
        <taxon>Ecdysozoa</taxon>
        <taxon>Arthropoda</taxon>
        <taxon>Hexapoda</taxon>
        <taxon>Insecta</taxon>
        <taxon>Pterygota</taxon>
        <taxon>Neoptera</taxon>
        <taxon>Endopterygota</taxon>
        <taxon>Hymenoptera</taxon>
        <taxon>Apocrita</taxon>
        <taxon>Aculeata</taxon>
        <taxon>Vespoidea</taxon>
        <taxon>Vespidae</taxon>
        <taxon>Vespinae</taxon>
        <taxon>Vespula</taxon>
    </lineage>
</organism>
<dbReference type="InterPro" id="IPR013602">
    <property type="entry name" value="Dynein_heavy_linker"/>
</dbReference>
<gene>
    <name evidence="15" type="ORF">V1477_006928</name>
</gene>
<dbReference type="FunFam" id="1.10.8.710:FF:000004">
    <property type="entry name" value="Dynein axonemal heavy chain 6"/>
    <property type="match status" value="1"/>
</dbReference>
<evidence type="ECO:0000256" key="2">
    <source>
        <dbReference type="ARBA" id="ARBA00008887"/>
    </source>
</evidence>
<evidence type="ECO:0000256" key="1">
    <source>
        <dbReference type="ARBA" id="ARBA00004430"/>
    </source>
</evidence>
<evidence type="ECO:0000256" key="3">
    <source>
        <dbReference type="ARBA" id="ARBA00022490"/>
    </source>
</evidence>
<name>A0ABD2CH27_VESMC</name>
<sequence length="3984" mass="460826">MSKTISEFDRMTTPQVSKVTNVKFKEETMTKNPLSALKLDKVAMRKVQDVIEIASKKAKIFCYDDILAFRPILMKECDLGVSQNYCFGKMKQYAQELKTYGLLGDWEKRIRMLVAPKLKEKYKEIFEEHINEAKDQYYRDIYNMSINSVIAIECQESCNILDYTLSAPFKLLDPPDFFCIYQKRRYKFAKKYYFSHKLMRNIVAKAHTVFSNSICDFQRYRAYGALDLYRLLDLLDTDLTRANILITSSYYGSIIRNLSHSRYIYDVPLAIIHNFFRCATNLLSLQIIACIMRTIEDWLTTLSNCFTIPFLKVRIIVIQVVSRYFIKLSSISKVFLRSSDQQLELKCENNTLFIYPLLSEIYKSYHSIVDQIANMAQELPSLESWVGIKSDHKAIFITLPNWYLDEVHERLEEILKKLYQPIVNYIEQLRDQFNVAYDIKTREKVIAYVAEGHTFEECIERVEDFNDLVREINGLPNIEYFFIAILYQTEGKAALMSYTLSVRELIIGELVKRHQNYNLDICKVFETLRDRALNVPSTTRELLELGEYMIKAASVTMEEMNDRITISLNMMASLIEMTSLSSDHAELNNTTVNWLKRIRPIFEQSSSMYEQMKFDLEENLQSKVITLNVEVEEMFPRLTIMNDMDDAKRVYEYIEDIRKFIRSLDRMNEQVEWINGEESLFKFPLTEYPLINELKEIVMPFYEMMYLACKWQRYRDVWLDGPFEYLDGYEIDTKCNELYATFSKMSKQYRTKIKMQLATNYPYSFTGFIDDPDPFQQPVPIKLSHQILEDIQSFKVYVPLVTVFCNPALRQHHWDEMSLIAGFDLTPNAGTTLRKMIAMDLLEDLDKYELISVSASKELSLEQAFYKIEKEWDDILFETTLFKDSGVEILTHLDDIQTLLEEHIVKIQTMRGSAFVKQIRKKVEDFYQKLLRIQSTIEQWVKLQVQWMYLLPIFSSKDIIAQLPEENVLFVQVDGIFRNAMQAVKRDRRVRETAGSVGLLEAMKEANAMMETVNEGISNYLEKKRLFFPRFFFLSNDDMLEILSETKDPLRVQPHLKKCFEGINKLGWAFICVIFYHESSFNEFLEIYSMISDQREEIMFQGRISTEAAHGCVEKWLIQVEEYMLKSVRYETLMSYLDYDTKERVEWVQIWPGMVVLCVAQIYWSMEVQASLLTHVLSTLEALWKKLQLQIFDMVNLVKGHLTRQNRITLNALITIDVHAVDIVKVLIDKRITDEKDFEWLAQLRYYWEDDVFVRIIHATITYAYEYLGNTSRLVITPLTDRCYRTLVGAYSLHLNGAAEGPAGTGKTETTKDLSRAIAVQCIVFNCSEGLDYKNMGKFFKGLASCGAWSCFDEFNRIELEVLSVVAQQILSITQAIHANLETFVFEGTELQLNPAVYVCITMNPGYAGRSELPDNLKVLFRTVAMMVPDYAMIGEIFLYSSGFNTARSLSTKIVATYKLCSEQLSSQSHYDYGMRAVKTVLTAAQNIKLKFPDEDEAILLLRSIIDVNLPKFLAHDVPLFQGIVSDLFPGLTLPTPSYDVLLKAVAEVAKKKNLQPVDSFLLKIIQTFEMMIVRHGFMLVGEPFGGKTSVLHTLAEVLTLMHEWNDENGAVTKYFTINPKSITLEQLYGHFDPVSSEWSDGVCAVAFRTYCMEETDDRKWIIFDGPVDALWIENLNTVLDDNKKLCLTSGEVMQMSSVMSMIFEVMDLAHASPATVSRCGMIYIEPRVLGWQPFIDSWIAELDPQWKEDYEDLINELFEWLMHPCLEFIRKTCHMHLYVSQIHQLISIMNLVEMFMESAVEDNPKSFDTFIAPWLQASMLLGVVWGAGGTLDLDSRYKFNAFYLTIWKNENAEYPMPESIEESLISLPGDELIYDHFYTFKGKGAWRRLVELSTSEPINESLSISNIMIPTIDTVKYQQLFLMHIKQRKRFLVQGDTGTGKSFYIKDLLMNKLDESEYLPNFVIFTPTTTAWSTQELVLAKLYKRQKNQLGPLLGTHCIVFIDEVNMPAKETYGSQSAIELLRQFFDHGSWYDLKRPEKITILDTMFICAMAPPGGSRQEIYQRFLRHFNLYFINEFSTESIFRIFTNIAFVGLKRNGYSTSIIPIINEIVNATIAIYKAVSNEFRPTPAKPHYSFNLRDLTRVILGFTLIKKESAETRSEFTKLWVHEILRVFGDRLIEPKDHNWLFLKIKETTQNVMRESFETIFDHLPKFNDVLTEESLQSLIYGNFMIMEALAEDRLYEEITSITEYKEIALAYLQEYNNTHRKKIDIVMFRYALEHLARICRVLSISNSSLLMVGVSGSGRQSLTRLASSMVGHGLFQPEIGSAYGLNEWREDIKKVLKNSGGAGKDFVFLFTEGQIKEEAFLADIDSLLNIGEVPNLFTIEERQEIIEMCRLAAQGGNRNLDISVLAVLAFFINRCKEMLHIMLCFSPIGDTFRIRLRLYPSLVNCCTIDWFEVWPEEALEQIALYNIAGTKVDENIKVNAVVASKYFHSCAKDISTHFYQLSGRITYITTASFLDLMRTYVELISEKQEELTLARDRYLNGLDKLEFAAEQIRHMRVVLSELRPQLELSAKETTETMKQIEKENVSVEQATILVKRDENAANVQATIAENLKMECEADLAEALPALDEAIAALNTLKPADISVVKTMKSPPEGVKLVMAAVCVMMSIPPIKIEDPGTGHRVYDYWTPSKRLLGDMRFLDTLRQYDKDNIPAHIMDEIKKTYMTNKNFEPKVVARASSAAEGLCKWVRAMVLYDKVIKEVAPKKAKLAAAQTEYEETMAFLNERRQMLASLTEKLAHLNERLQVTLAKKLELENEVTNCRNKLIRAEKLIDGLGGEKDRWLAAAETLQNSYNTLPGDILISCGVIAYLGPFTASYRMENIEKWRVFVKDLKIPCSEDYNFVKILGTEIKINTWNIFNLPRDSFSIENAIIMDNSKRWSLFIDPQSQANKWIRNMEKQSELEIVKVTDKNYMNIIEQAIEYGKPVLIENILEDLPAPLDPILMRNIYKIAGIWHITLGETAVEYDLRFRLYITTKLRNPHYLPDVFNKITLINFALTIEGLEDQLLEIVVAKERPDLQEKREFLIIESAANKKALKQVEDNILRTLSVAGAGILEDEEAIEILDSSKILSIDIIKKQQVARKTEKMIEVFRQSYQPIAKYSSALYYTITDLPNIDPMYEFSLQWFINLYIVSIDSANKSKILERRLEFLRNTFTYYLYQNICRSLFEKDKILYSFILYSTILLASNQVDKNEFLFFLSGGMALKTITKNPAPDWLPDKSWNEIDRVDALSNFTEFPKSFTNNLMRWKTYYDLLNPEKAPLPEPWENTLTPFQKLIVMRMIRPDKIVVAIREFVKNGMGMKFVMPPPFDISKSYMDSSCTIPLIFILSPGSDPMGALTRFADSMNYLSKFATISLGQGQGPIAQKLIADAQREGSWVCLQNCHLAVSWMPVLEKLCENFNLTNTHVKFRLWLTSYPSDKFPITILQNGMKITNEPPTGLQQNIMKCFLSEAAKEPEFFQTMPQKKKNYSKLLYALCFFHALIQERRNYGPQGWNIKYGFDDSDLQISVEQLQYYIEDYDEVPFKAIIYLTGECNYGGRVTDDRDRRCLNTILDDFYNLDVITDPHYSLSDVGPEYTLPKKHEYQDYIEQIEGIPIITPPEVFGLHMNAGITRDLELSKNFFDSMLLIQGTVAVGDAMKQDEVLLLMKENIYSKLPGLFDIEEAHKLYPTMYMESMNTVLVQEMERYNILLAEMRNSLVMLERAIKGLIVMTSALEVLGAHIINNKVPPSWLRASAYPTLKPLSSFIDDFLKRLEFFKKWMMEGKPKTFWISGFSFVHAFLTGATQNFARKYKVPIDKVDFNFEVMPTFESNKSPIDGVYVYGMYLAGARWDLRTMLLAESYPKILWDPMPIIWFKPSEIDNIIIKGRYECPLYITSARFGVLKTTGHSTNYVLSILLDTDKKVSHWIKRGLALLCQLDN</sequence>
<dbReference type="Gene3D" id="3.40.50.300">
    <property type="entry name" value="P-loop containing nucleotide triphosphate hydrolases"/>
    <property type="match status" value="5"/>
</dbReference>
<dbReference type="Gene3D" id="1.10.8.710">
    <property type="match status" value="1"/>
</dbReference>
<dbReference type="FunFam" id="3.10.490.20:FF:000001">
    <property type="entry name" value="dynein heavy chain 7, axonemal"/>
    <property type="match status" value="1"/>
</dbReference>
<keyword evidence="12" id="KW-0966">Cell projection</keyword>
<dbReference type="Gene3D" id="1.10.8.720">
    <property type="entry name" value="Region D6 of dynein motor"/>
    <property type="match status" value="1"/>
</dbReference>
<dbReference type="InterPro" id="IPR042222">
    <property type="entry name" value="Dynein_2_N"/>
</dbReference>
<dbReference type="Gene3D" id="1.20.1270.280">
    <property type="match status" value="1"/>
</dbReference>
<dbReference type="FunFam" id="1.10.8.720:FF:000001">
    <property type="entry name" value="dynein heavy chain 7, axonemal"/>
    <property type="match status" value="1"/>
</dbReference>
<keyword evidence="5" id="KW-0547">Nucleotide-binding</keyword>
<dbReference type="Pfam" id="PF22597">
    <property type="entry name" value="DYN_lid"/>
    <property type="match status" value="1"/>
</dbReference>
<dbReference type="InterPro" id="IPR024743">
    <property type="entry name" value="Dynein_HC_stalk"/>
</dbReference>
<dbReference type="Gene3D" id="3.10.490.20">
    <property type="match status" value="1"/>
</dbReference>
<dbReference type="FunFam" id="1.20.920.20:FF:000006">
    <property type="entry name" value="Dynein, axonemal, heavy chain 6"/>
    <property type="match status" value="1"/>
</dbReference>
<evidence type="ECO:0000256" key="11">
    <source>
        <dbReference type="ARBA" id="ARBA00023212"/>
    </source>
</evidence>
<dbReference type="Gene3D" id="1.10.287.2620">
    <property type="match status" value="1"/>
</dbReference>
<dbReference type="FunFam" id="1.10.8.1220:FF:000001">
    <property type="entry name" value="Dynein axonemal heavy chain 5"/>
    <property type="match status" value="1"/>
</dbReference>
<evidence type="ECO:0000256" key="13">
    <source>
        <dbReference type="SAM" id="Coils"/>
    </source>
</evidence>
<dbReference type="Pfam" id="PF18199">
    <property type="entry name" value="Dynein_C"/>
    <property type="match status" value="1"/>
</dbReference>
<keyword evidence="4" id="KW-0493">Microtubule</keyword>
<dbReference type="Pfam" id="PF03028">
    <property type="entry name" value="Dynein_heavy"/>
    <property type="match status" value="1"/>
</dbReference>
<dbReference type="EMBL" id="JAYRBN010000050">
    <property type="protein sequence ID" value="KAL2744386.1"/>
    <property type="molecule type" value="Genomic_DNA"/>
</dbReference>
<dbReference type="InterPro" id="IPR041658">
    <property type="entry name" value="AAA_lid_11"/>
</dbReference>
<dbReference type="GO" id="GO:0005874">
    <property type="term" value="C:microtubule"/>
    <property type="evidence" value="ECO:0007669"/>
    <property type="project" value="UniProtKB-KW"/>
</dbReference>
<dbReference type="Pfam" id="PF12781">
    <property type="entry name" value="AAA_9"/>
    <property type="match status" value="1"/>
</dbReference>
<dbReference type="GO" id="GO:0003341">
    <property type="term" value="P:cilium movement"/>
    <property type="evidence" value="ECO:0007669"/>
    <property type="project" value="UniProtKB-ARBA"/>
</dbReference>
<evidence type="ECO:0000313" key="16">
    <source>
        <dbReference type="Proteomes" id="UP001607303"/>
    </source>
</evidence>
<dbReference type="GO" id="GO:0005524">
    <property type="term" value="F:ATP binding"/>
    <property type="evidence" value="ECO:0007669"/>
    <property type="project" value="UniProtKB-KW"/>
</dbReference>
<protein>
    <submittedName>
        <fullName evidence="15">Dynein axonemal heavy chain 12-like isoform X1</fullName>
    </submittedName>
</protein>
<keyword evidence="10" id="KW-0505">Motor protein</keyword>
<dbReference type="InterPro" id="IPR043160">
    <property type="entry name" value="Dynein_C_barrel"/>
</dbReference>
<keyword evidence="3" id="KW-0963">Cytoplasm</keyword>
<evidence type="ECO:0000256" key="7">
    <source>
        <dbReference type="ARBA" id="ARBA00023017"/>
    </source>
</evidence>
<evidence type="ECO:0000256" key="8">
    <source>
        <dbReference type="ARBA" id="ARBA00023054"/>
    </source>
</evidence>
<dbReference type="Gene3D" id="1.20.920.30">
    <property type="match status" value="1"/>
</dbReference>
<dbReference type="FunFam" id="1.20.140.100:FF:000004">
    <property type="entry name" value="Dynein axonemal heavy chain 6"/>
    <property type="match status" value="1"/>
</dbReference>
<keyword evidence="8 13" id="KW-0175">Coiled coil</keyword>
<dbReference type="GO" id="GO:0005858">
    <property type="term" value="C:axonemal dynein complex"/>
    <property type="evidence" value="ECO:0007669"/>
    <property type="project" value="UniProtKB-ARBA"/>
</dbReference>
<keyword evidence="7" id="KW-0243">Dynein</keyword>
<dbReference type="Gene3D" id="3.20.180.20">
    <property type="entry name" value="Dynein heavy chain, N-terminal domain 2"/>
    <property type="match status" value="1"/>
</dbReference>
<dbReference type="InterPro" id="IPR035699">
    <property type="entry name" value="AAA_6"/>
</dbReference>
<dbReference type="Gene3D" id="1.10.8.1220">
    <property type="match status" value="1"/>
</dbReference>
<dbReference type="PANTHER" id="PTHR22878:SF70">
    <property type="entry name" value="DYNEIN HEAVY CHAIN 2, AXONEMAL"/>
    <property type="match status" value="1"/>
</dbReference>
<dbReference type="Gene3D" id="1.20.58.1120">
    <property type="match status" value="1"/>
</dbReference>
<dbReference type="FunFam" id="3.40.50.300:FF:000063">
    <property type="entry name" value="dynein heavy chain 6, axonemal"/>
    <property type="match status" value="1"/>
</dbReference>
<reference evidence="15 16" key="1">
    <citation type="journal article" date="2024" name="Ann. Entomol. Soc. Am.">
        <title>Genomic analyses of the southern and eastern yellowjacket wasps (Hymenoptera: Vespidae) reveal evolutionary signatures of social life.</title>
        <authorList>
            <person name="Catto M.A."/>
            <person name="Caine P.B."/>
            <person name="Orr S.E."/>
            <person name="Hunt B.G."/>
            <person name="Goodisman M.A.D."/>
        </authorList>
    </citation>
    <scope>NUCLEOTIDE SEQUENCE [LARGE SCALE GENOMIC DNA]</scope>
    <source>
        <strain evidence="15">232</strain>
        <tissue evidence="15">Head and thorax</tissue>
    </source>
</reference>
<dbReference type="Gene3D" id="1.20.920.20">
    <property type="match status" value="1"/>
</dbReference>
<dbReference type="InterPro" id="IPR035706">
    <property type="entry name" value="AAA_9"/>
</dbReference>
<keyword evidence="9" id="KW-0969">Cilium</keyword>
<dbReference type="Gene3D" id="6.10.140.1060">
    <property type="match status" value="1"/>
</dbReference>
<comment type="caution">
    <text evidence="15">The sequence shown here is derived from an EMBL/GenBank/DDBJ whole genome shotgun (WGS) entry which is preliminary data.</text>
</comment>
<dbReference type="PANTHER" id="PTHR22878">
    <property type="entry name" value="DYNEIN HEAVY CHAIN 6, AXONEMAL-LIKE-RELATED"/>
    <property type="match status" value="1"/>
</dbReference>
<dbReference type="Pfam" id="PF12780">
    <property type="entry name" value="AAA_8"/>
    <property type="match status" value="1"/>
</dbReference>
<dbReference type="InterPro" id="IPR041466">
    <property type="entry name" value="Dynein_AAA5_ext"/>
</dbReference>